<protein>
    <submittedName>
        <fullName evidence="9">Protein NUCLEAR FUSION defective</fullName>
    </submittedName>
</protein>
<accession>A0AAE2CBJ9</accession>
<evidence type="ECO:0000256" key="6">
    <source>
        <dbReference type="SAM" id="Phobius"/>
    </source>
</evidence>
<dbReference type="Proteomes" id="UP001293254">
    <property type="component" value="Unassembled WGS sequence"/>
</dbReference>
<reference evidence="9" key="1">
    <citation type="submission" date="2020-06" db="EMBL/GenBank/DDBJ databases">
        <authorList>
            <person name="Li T."/>
            <person name="Hu X."/>
            <person name="Zhang T."/>
            <person name="Song X."/>
            <person name="Zhang H."/>
            <person name="Dai N."/>
            <person name="Sheng W."/>
            <person name="Hou X."/>
            <person name="Wei L."/>
        </authorList>
    </citation>
    <scope>NUCLEOTIDE SEQUENCE</scope>
    <source>
        <strain evidence="9">3651</strain>
        <tissue evidence="9">Leaf</tissue>
    </source>
</reference>
<dbReference type="PANTHER" id="PTHR21576">
    <property type="entry name" value="UNCHARACTERIZED NODULIN-LIKE PROTEIN"/>
    <property type="match status" value="1"/>
</dbReference>
<dbReference type="Gene3D" id="1.20.1250.20">
    <property type="entry name" value="MFS general substrate transporter like domains"/>
    <property type="match status" value="1"/>
</dbReference>
<dbReference type="SUPFAM" id="SSF103473">
    <property type="entry name" value="MFS general substrate transporter"/>
    <property type="match status" value="1"/>
</dbReference>
<dbReference type="EMBL" id="JACGWO010000011">
    <property type="protein sequence ID" value="KAK4416149.1"/>
    <property type="molecule type" value="Genomic_DNA"/>
</dbReference>
<keyword evidence="3 6" id="KW-1133">Transmembrane helix</keyword>
<dbReference type="AlphaFoldDB" id="A0AAE2CBJ9"/>
<evidence type="ECO:0000256" key="2">
    <source>
        <dbReference type="ARBA" id="ARBA00022692"/>
    </source>
</evidence>
<name>A0AAE2CBJ9_9LAMI</name>
<feature type="signal peptide" evidence="7">
    <location>
        <begin position="1"/>
        <end position="18"/>
    </location>
</feature>
<feature type="transmembrane region" description="Helical" evidence="6">
    <location>
        <begin position="34"/>
        <end position="58"/>
    </location>
</feature>
<evidence type="ECO:0000256" key="3">
    <source>
        <dbReference type="ARBA" id="ARBA00022989"/>
    </source>
</evidence>
<evidence type="ECO:0000259" key="8">
    <source>
        <dbReference type="Pfam" id="PF23262"/>
    </source>
</evidence>
<dbReference type="GO" id="GO:0016020">
    <property type="term" value="C:membrane"/>
    <property type="evidence" value="ECO:0007669"/>
    <property type="project" value="UniProtKB-SubCell"/>
</dbReference>
<keyword evidence="2 6" id="KW-0812">Transmembrane</keyword>
<feature type="chain" id="PRO_5042286843" evidence="7">
    <location>
        <begin position="19"/>
        <end position="147"/>
    </location>
</feature>
<proteinExistence type="inferred from homology"/>
<evidence type="ECO:0000313" key="9">
    <source>
        <dbReference type="EMBL" id="KAK4416149.1"/>
    </source>
</evidence>
<dbReference type="InterPro" id="IPR036259">
    <property type="entry name" value="MFS_trans_sf"/>
</dbReference>
<dbReference type="PANTHER" id="PTHR21576:SF134">
    <property type="entry name" value="NODULIN-LIKE DOMAIN-CONTAINING PROTEIN"/>
    <property type="match status" value="1"/>
</dbReference>
<keyword evidence="4 6" id="KW-0472">Membrane</keyword>
<evidence type="ECO:0000256" key="1">
    <source>
        <dbReference type="ARBA" id="ARBA00004141"/>
    </source>
</evidence>
<evidence type="ECO:0000256" key="4">
    <source>
        <dbReference type="ARBA" id="ARBA00023136"/>
    </source>
</evidence>
<evidence type="ECO:0000256" key="7">
    <source>
        <dbReference type="SAM" id="SignalP"/>
    </source>
</evidence>
<sequence>MYYARTGWLALALVPTQAAFLLLVSSDSKAALTTATAMIGLSSGFVFSAAVSITAELFGPNRAGVNHNVLITNIPLGSLGYSLLAALIYEANIGNSDEVVSKDGSKNSGYVVETLFIERWVLRFELKFISAGEYYCNNTSFLPSSSS</sequence>
<reference evidence="9" key="2">
    <citation type="journal article" date="2024" name="Plant">
        <title>Genomic evolution and insights into agronomic trait innovations of Sesamum species.</title>
        <authorList>
            <person name="Miao H."/>
            <person name="Wang L."/>
            <person name="Qu L."/>
            <person name="Liu H."/>
            <person name="Sun Y."/>
            <person name="Le M."/>
            <person name="Wang Q."/>
            <person name="Wei S."/>
            <person name="Zheng Y."/>
            <person name="Lin W."/>
            <person name="Duan Y."/>
            <person name="Cao H."/>
            <person name="Xiong S."/>
            <person name="Wang X."/>
            <person name="Wei L."/>
            <person name="Li C."/>
            <person name="Ma Q."/>
            <person name="Ju M."/>
            <person name="Zhao R."/>
            <person name="Li G."/>
            <person name="Mu C."/>
            <person name="Tian Q."/>
            <person name="Mei H."/>
            <person name="Zhang T."/>
            <person name="Gao T."/>
            <person name="Zhang H."/>
        </authorList>
    </citation>
    <scope>NUCLEOTIDE SEQUENCE</scope>
    <source>
        <strain evidence="9">3651</strain>
    </source>
</reference>
<comment type="caution">
    <text evidence="9">The sequence shown here is derived from an EMBL/GenBank/DDBJ whole genome shotgun (WGS) entry which is preliminary data.</text>
</comment>
<evidence type="ECO:0000256" key="5">
    <source>
        <dbReference type="ARBA" id="ARBA00044504"/>
    </source>
</evidence>
<evidence type="ECO:0000313" key="10">
    <source>
        <dbReference type="Proteomes" id="UP001293254"/>
    </source>
</evidence>
<dbReference type="Pfam" id="PF23262">
    <property type="entry name" value="NFD4_C"/>
    <property type="match status" value="1"/>
</dbReference>
<keyword evidence="10" id="KW-1185">Reference proteome</keyword>
<organism evidence="9 10">
    <name type="scientific">Sesamum alatum</name>
    <dbReference type="NCBI Taxonomy" id="300844"/>
    <lineage>
        <taxon>Eukaryota</taxon>
        <taxon>Viridiplantae</taxon>
        <taxon>Streptophyta</taxon>
        <taxon>Embryophyta</taxon>
        <taxon>Tracheophyta</taxon>
        <taxon>Spermatophyta</taxon>
        <taxon>Magnoliopsida</taxon>
        <taxon>eudicotyledons</taxon>
        <taxon>Gunneridae</taxon>
        <taxon>Pentapetalae</taxon>
        <taxon>asterids</taxon>
        <taxon>lamiids</taxon>
        <taxon>Lamiales</taxon>
        <taxon>Pedaliaceae</taxon>
        <taxon>Sesamum</taxon>
    </lineage>
</organism>
<keyword evidence="7" id="KW-0732">Signal</keyword>
<dbReference type="InterPro" id="IPR056555">
    <property type="entry name" value="NFD4_C"/>
</dbReference>
<comment type="subcellular location">
    <subcellularLocation>
        <location evidence="1">Membrane</location>
        <topology evidence="1">Multi-pass membrane protein</topology>
    </subcellularLocation>
</comment>
<comment type="similarity">
    <text evidence="5">Belongs to the major facilitator superfamily. Phosphate:H(+) symporter (TC 2.A.1.9) family.</text>
</comment>
<feature type="domain" description="NFD4 C-terminal" evidence="8">
    <location>
        <begin position="5"/>
        <end position="98"/>
    </location>
</feature>
<gene>
    <name evidence="9" type="ORF">Salat_2722300</name>
</gene>